<dbReference type="EMBL" id="KN796114">
    <property type="protein sequence ID" value="KUI63713.1"/>
    <property type="molecule type" value="Genomic_DNA"/>
</dbReference>
<evidence type="ECO:0000256" key="5">
    <source>
        <dbReference type="ARBA" id="ARBA00023136"/>
    </source>
</evidence>
<evidence type="ECO:0000256" key="6">
    <source>
        <dbReference type="SAM" id="MobiDB-lite"/>
    </source>
</evidence>
<dbReference type="Pfam" id="PF13520">
    <property type="entry name" value="AA_permease_2"/>
    <property type="match status" value="1"/>
</dbReference>
<protein>
    <recommendedName>
        <fullName evidence="10">Choline transport protein</fullName>
    </recommendedName>
</protein>
<proteinExistence type="predicted"/>
<feature type="transmembrane region" description="Helical" evidence="7">
    <location>
        <begin position="95"/>
        <end position="118"/>
    </location>
</feature>
<feature type="transmembrane region" description="Helical" evidence="7">
    <location>
        <begin position="494"/>
        <end position="513"/>
    </location>
</feature>
<evidence type="ECO:0000313" key="8">
    <source>
        <dbReference type="EMBL" id="KUI63713.1"/>
    </source>
</evidence>
<feature type="transmembrane region" description="Helical" evidence="7">
    <location>
        <begin position="394"/>
        <end position="412"/>
    </location>
</feature>
<sequence length="531" mass="58148">MFRPNMNNKDYMIERNGEPLGDGDGDVELHSLSRKGAMSHDEHDMQVLGRVQQLNRNFRFISTLGFACTLMSTWEIALMTSFYGLLNGGPAGLVWGYLITWIGYMLVFASVAELSSISPTSGGQYHWVSEFAPPNAQKFVSYTVGWIAVLGWQVGLASLAFLAGTMIQGLLVLNSPSYSFEQWHGTLLVIAITAFSIIFNTFLAKRLPLVEGTVLIIHVLGFAGVLIPLWVLAPRNSPSQVFSEFLNLGGWSSNGVSFFVGLLAPVYTLIGADSAVHMSEEIKDASIVLPKAIMWAAAVNGSMGFVMVITFCFTMGSVYDIIESPTGYPFIQAFFNATQSYAGTSIMTALLIVNITSACISTVATVSRQTWAFARDNGLPFSSFIAYVKPGWNIPLNAVVVTFIITSLLSLINIGSSVAFNAIGSLAISALLGTYLISFTCLVIRRLKGPLPYRRWSLGPAGLYINLGAIAFLLVVWVFIFFPVSPDVTQETMNWNSVMFGGTMLFATLYYFARGRKVYTSPVDLIRREEE</sequence>
<feature type="transmembrane region" description="Helical" evidence="7">
    <location>
        <begin position="293"/>
        <end position="322"/>
    </location>
</feature>
<name>A0A194VIA4_CYTMA</name>
<dbReference type="OrthoDB" id="3257095at2759"/>
<feature type="transmembrane region" description="Helical" evidence="7">
    <location>
        <begin position="139"/>
        <end position="163"/>
    </location>
</feature>
<keyword evidence="2" id="KW-0813">Transport</keyword>
<feature type="transmembrane region" description="Helical" evidence="7">
    <location>
        <begin position="418"/>
        <end position="443"/>
    </location>
</feature>
<feature type="transmembrane region" description="Helical" evidence="7">
    <location>
        <begin position="342"/>
        <end position="366"/>
    </location>
</feature>
<comment type="subcellular location">
    <subcellularLocation>
        <location evidence="1">Membrane</location>
        <topology evidence="1">Multi-pass membrane protein</topology>
    </subcellularLocation>
</comment>
<feature type="transmembrane region" description="Helical" evidence="7">
    <location>
        <begin position="60"/>
        <end position="83"/>
    </location>
</feature>
<dbReference type="Gene3D" id="1.20.1740.10">
    <property type="entry name" value="Amino acid/polyamine transporter I"/>
    <property type="match status" value="1"/>
</dbReference>
<dbReference type="PANTHER" id="PTHR45649:SF41">
    <property type="entry name" value="TRANSPORTER, PUTATIVE (EUROFUNG)-RELATED"/>
    <property type="match status" value="1"/>
</dbReference>
<dbReference type="SMR" id="A0A194VIA4"/>
<dbReference type="InterPro" id="IPR002293">
    <property type="entry name" value="AA/rel_permease1"/>
</dbReference>
<keyword evidence="5 7" id="KW-0472">Membrane</keyword>
<evidence type="ECO:0000256" key="2">
    <source>
        <dbReference type="ARBA" id="ARBA00022448"/>
    </source>
</evidence>
<dbReference type="GO" id="GO:0016020">
    <property type="term" value="C:membrane"/>
    <property type="evidence" value="ECO:0007669"/>
    <property type="project" value="UniProtKB-SubCell"/>
</dbReference>
<dbReference type="Proteomes" id="UP000078559">
    <property type="component" value="Unassembled WGS sequence"/>
</dbReference>
<organism evidence="8 9">
    <name type="scientific">Cytospora mali</name>
    <name type="common">Apple Valsa canker fungus</name>
    <name type="synonym">Valsa mali</name>
    <dbReference type="NCBI Taxonomy" id="578113"/>
    <lineage>
        <taxon>Eukaryota</taxon>
        <taxon>Fungi</taxon>
        <taxon>Dikarya</taxon>
        <taxon>Ascomycota</taxon>
        <taxon>Pezizomycotina</taxon>
        <taxon>Sordariomycetes</taxon>
        <taxon>Sordariomycetidae</taxon>
        <taxon>Diaporthales</taxon>
        <taxon>Cytosporaceae</taxon>
        <taxon>Cytospora</taxon>
    </lineage>
</organism>
<keyword evidence="3 7" id="KW-0812">Transmembrane</keyword>
<feature type="transmembrane region" description="Helical" evidence="7">
    <location>
        <begin position="215"/>
        <end position="233"/>
    </location>
</feature>
<dbReference type="PANTHER" id="PTHR45649">
    <property type="entry name" value="AMINO-ACID PERMEASE BAT1"/>
    <property type="match status" value="1"/>
</dbReference>
<feature type="transmembrane region" description="Helical" evidence="7">
    <location>
        <begin position="253"/>
        <end position="272"/>
    </location>
</feature>
<feature type="transmembrane region" description="Helical" evidence="7">
    <location>
        <begin position="463"/>
        <end position="482"/>
    </location>
</feature>
<evidence type="ECO:0000256" key="3">
    <source>
        <dbReference type="ARBA" id="ARBA00022692"/>
    </source>
</evidence>
<accession>A0A194VIA4</accession>
<feature type="transmembrane region" description="Helical" evidence="7">
    <location>
        <begin position="183"/>
        <end position="203"/>
    </location>
</feature>
<evidence type="ECO:0000256" key="4">
    <source>
        <dbReference type="ARBA" id="ARBA00022989"/>
    </source>
</evidence>
<dbReference type="PIRSF" id="PIRSF006060">
    <property type="entry name" value="AA_transporter"/>
    <property type="match status" value="1"/>
</dbReference>
<keyword evidence="9" id="KW-1185">Reference proteome</keyword>
<evidence type="ECO:0008006" key="10">
    <source>
        <dbReference type="Google" id="ProtNLM"/>
    </source>
</evidence>
<keyword evidence="4 7" id="KW-1133">Transmembrane helix</keyword>
<dbReference type="AlphaFoldDB" id="A0A194VIA4"/>
<evidence type="ECO:0000256" key="1">
    <source>
        <dbReference type="ARBA" id="ARBA00004141"/>
    </source>
</evidence>
<gene>
    <name evidence="8" type="ORF">VM1G_10503</name>
</gene>
<dbReference type="GO" id="GO:0022857">
    <property type="term" value="F:transmembrane transporter activity"/>
    <property type="evidence" value="ECO:0007669"/>
    <property type="project" value="InterPro"/>
</dbReference>
<evidence type="ECO:0000256" key="7">
    <source>
        <dbReference type="SAM" id="Phobius"/>
    </source>
</evidence>
<reference evidence="8" key="1">
    <citation type="submission" date="2014-12" db="EMBL/GenBank/DDBJ databases">
        <title>Genome Sequence of Valsa Canker Pathogens Uncovers a Specific Adaption of Colonization on Woody Bark.</title>
        <authorList>
            <person name="Yin Z."/>
            <person name="Liu H."/>
            <person name="Gao X."/>
            <person name="Li Z."/>
            <person name="Song N."/>
            <person name="Ke X."/>
            <person name="Dai Q."/>
            <person name="Wu Y."/>
            <person name="Sun Y."/>
            <person name="Xu J.-R."/>
            <person name="Kang Z.K."/>
            <person name="Wang L."/>
            <person name="Huang L."/>
        </authorList>
    </citation>
    <scope>NUCLEOTIDE SEQUENCE [LARGE SCALE GENOMIC DNA]</scope>
    <source>
        <strain evidence="8">03-8</strain>
    </source>
</reference>
<evidence type="ECO:0000313" key="9">
    <source>
        <dbReference type="Proteomes" id="UP000078559"/>
    </source>
</evidence>
<feature type="region of interest" description="Disordered" evidence="6">
    <location>
        <begin position="1"/>
        <end position="22"/>
    </location>
</feature>